<evidence type="ECO:0000259" key="5">
    <source>
        <dbReference type="Pfam" id="PF11715"/>
    </source>
</evidence>
<comment type="subcellular location">
    <subcellularLocation>
        <location evidence="1">Nucleus</location>
    </subcellularLocation>
</comment>
<feature type="compositionally biased region" description="Basic and acidic residues" evidence="4">
    <location>
        <begin position="63"/>
        <end position="74"/>
    </location>
</feature>
<dbReference type="PANTHER" id="PTHR21286:SF0">
    <property type="entry name" value="NUCLEAR PORE COMPLEX PROTEIN NUP160"/>
    <property type="match status" value="1"/>
</dbReference>
<sequence length="1573" mass="171628">MQHQQQEEQQRTEGQRLVNEVEHPQEAFGCEREIPLVDFEDPRWKWRTRKLLRRSEGWLGRDADHVNDGNKVAEEDAENADDMDERDAQRRGLAQSAVEPAGAAFGAQDLGGVFRFVKENEYADSDKSACKQRLIVWRALTRANVLEVLDISMDGDLQDCAVRFTLPRGKQLAVDGLAWMENKGHLVLCVCFTDGDAATLFFRNHPFTDDESRRCFPERSFLSDKGEGSLLRVMCQDKIHSVGACCWFTDAHATIHLATGPDRIDAGGHGVGHDGVNHEGAGHEGAGNGEASSGSSGPPPITCTVFPDNLFSSGRSGSGGGAGSGRASADHAAFQLTDTSLTQRLWTGLLKRSTGGADSSGSRVEVVQLRSLRRRQGENDETFLFAIYSDGKARVWSVSRRACRSEIDLLAAAAATKSGLADAGTNKSATSSASGSSARGHVEQAWIESWLGGAEDTFGTKRKLVLAVALRMSSGRPLLLALDGWLAINNINLDTNIRQLLGDSEVKRLRGFRIVDVSFESAGQARSVWWRPTGAQSTMMMRHALAGVAASASEGNADLHNISFESDRKVLLEADAAQFEAQRDAFSAEGLVKQCLSRLDLPGRFSTTDLCEGLASFFGTKAIQGLHAERGNDGHLARDAVVGLAERMLRASLFQDMTVSQDAIIMCERLIDDCEHAWLRGHRPLCLSASQTGRAIVVRRSGAFSFCAADWSEVALCGGKVDQDVAATAKAANTLRTVLARLEGCLVRAWGSSLLLETVNEHLDEMDTELLAEAIEPLMQRWQDPDTFYGRLETVVGKLVPSPATEASRDEDNNMDENDDNDDNATMMMDGVSEPRGRGKSTKSRKSIEAEMRCAALKQALFARGRIVLGALVIGQGAARGALGLASRQALFGHIAAHSFVQRAAAACGALLLAQLLGRARPCPETRSMEWLRRHTLNMPRTQAAGPAREGATSVLGLWMDRALRKPLHGAGTDALVGHLCDVRGGMLPFADREQQYEVLGVLAQYVNETTQPDDVVANEQQDQAPDAAYKRFYPGNLGDQCRYTSLLQAKARLWAEVKAGSGAATFSPALLVDAGASGSALELFQAATPVADKTARHAYYIMVMKLFEDAQQRREAIDFAMRAIKLGAGASRNHDDGVLCARLFALAMEPTVRDYKAALSAARLYPRASDEGGDSAMDRDEEFEDEGDKYIGQLVSAMVERGEVRELCELPFQCYSEKTWKDVVMRTLERKTQEDTALPKYRGDTTSFHTLFTFCIHHARYHEAAMCMYDLAQRLKASVQANSGGQWHLLQAQSLQDALSSCLMALRLIPDGKATLFIRSPDAGCEALELAEVEGQFAVAAGAVRLLTARQDGMVRLDAGSLVPALLDAGLADTATDLIVRFKMDATPVFEYLSLQCLRGRQPWAVLQRQLKVLDSAPLSVDASKNGTMVNTYKYHLVVLETLLRAKPDLELPQWLQASFRCWGNFSQDMQSPDEHVFVRPAGSMAARAPAAQLRVLITYDRLEEALALAADLVEDASYATEIDSPLVLPIKTLDILITRAEKHSDLRAGLDRLKRALYELASMDAPALGPF</sequence>
<dbReference type="InterPro" id="IPR021717">
    <property type="entry name" value="Nucleoporin_Nup160"/>
</dbReference>
<dbReference type="GO" id="GO:0017056">
    <property type="term" value="F:structural constituent of nuclear pore"/>
    <property type="evidence" value="ECO:0007669"/>
    <property type="project" value="TreeGrafter"/>
</dbReference>
<feature type="region of interest" description="Disordered" evidence="4">
    <location>
        <begin position="63"/>
        <end position="95"/>
    </location>
</feature>
<feature type="domain" description="NUP160 middle TPR" evidence="6">
    <location>
        <begin position="1089"/>
        <end position="1309"/>
    </location>
</feature>
<dbReference type="GO" id="GO:0005643">
    <property type="term" value="C:nuclear pore"/>
    <property type="evidence" value="ECO:0007669"/>
    <property type="project" value="TreeGrafter"/>
</dbReference>
<feature type="domain" description="Nucleoporin Nup120/160 beta-propeller" evidence="5">
    <location>
        <begin position="333"/>
        <end position="706"/>
    </location>
</feature>
<dbReference type="InParanoid" id="A0A2R5G1Z8"/>
<dbReference type="Pfam" id="PF23354">
    <property type="entry name" value="TPR_NUP160_120_M"/>
    <property type="match status" value="1"/>
</dbReference>
<feature type="compositionally biased region" description="Acidic residues" evidence="4">
    <location>
        <begin position="813"/>
        <end position="823"/>
    </location>
</feature>
<feature type="compositionally biased region" description="Acidic residues" evidence="4">
    <location>
        <begin position="75"/>
        <end position="85"/>
    </location>
</feature>
<dbReference type="Proteomes" id="UP000241890">
    <property type="component" value="Unassembled WGS sequence"/>
</dbReference>
<gene>
    <name evidence="7" type="ORF">FCC1311_012472</name>
</gene>
<evidence type="ECO:0000256" key="1">
    <source>
        <dbReference type="ARBA" id="ARBA00004123"/>
    </source>
</evidence>
<protein>
    <recommendedName>
        <fullName evidence="9">Nuclear pore complex protein Nup160</fullName>
    </recommendedName>
</protein>
<comment type="caution">
    <text evidence="7">The sequence shown here is derived from an EMBL/GenBank/DDBJ whole genome shotgun (WGS) entry which is preliminary data.</text>
</comment>
<evidence type="ECO:0000256" key="2">
    <source>
        <dbReference type="ARBA" id="ARBA00022448"/>
    </source>
</evidence>
<feature type="region of interest" description="Disordered" evidence="4">
    <location>
        <begin position="266"/>
        <end position="299"/>
    </location>
</feature>
<keyword evidence="3" id="KW-0539">Nucleus</keyword>
<reference evidence="7 8" key="1">
    <citation type="submission" date="2017-12" db="EMBL/GenBank/DDBJ databases">
        <title>Sequencing, de novo assembly and annotation of complete genome of a new Thraustochytrid species, strain FCC1311.</title>
        <authorList>
            <person name="Sedici K."/>
            <person name="Godart F."/>
            <person name="Aiese Cigliano R."/>
            <person name="Sanseverino W."/>
            <person name="Barakat M."/>
            <person name="Ortet P."/>
            <person name="Marechal E."/>
            <person name="Cagnac O."/>
            <person name="Amato A."/>
        </authorList>
    </citation>
    <scope>NUCLEOTIDE SEQUENCE [LARGE SCALE GENOMIC DNA]</scope>
</reference>
<evidence type="ECO:0000256" key="3">
    <source>
        <dbReference type="ARBA" id="ARBA00023242"/>
    </source>
</evidence>
<feature type="compositionally biased region" description="Basic and acidic residues" evidence="4">
    <location>
        <begin position="266"/>
        <end position="282"/>
    </location>
</feature>
<evidence type="ECO:0000259" key="6">
    <source>
        <dbReference type="Pfam" id="PF23354"/>
    </source>
</evidence>
<keyword evidence="8" id="KW-1185">Reference proteome</keyword>
<accession>A0A2R5G1Z8</accession>
<dbReference type="OrthoDB" id="67716at2759"/>
<dbReference type="Pfam" id="PF11715">
    <property type="entry name" value="Beta-prop_Nup120_160"/>
    <property type="match status" value="1"/>
</dbReference>
<name>A0A2R5G1Z8_9STRA</name>
<evidence type="ECO:0000313" key="8">
    <source>
        <dbReference type="Proteomes" id="UP000241890"/>
    </source>
</evidence>
<dbReference type="EMBL" id="BEYU01000010">
    <property type="protein sequence ID" value="GBG25030.1"/>
    <property type="molecule type" value="Genomic_DNA"/>
</dbReference>
<evidence type="ECO:0000313" key="7">
    <source>
        <dbReference type="EMBL" id="GBG25030.1"/>
    </source>
</evidence>
<feature type="region of interest" description="Disordered" evidence="4">
    <location>
        <begin position="800"/>
        <end position="845"/>
    </location>
</feature>
<dbReference type="InterPro" id="IPR059141">
    <property type="entry name" value="Beta-prop_Nup120_160"/>
</dbReference>
<keyword evidence="2" id="KW-0813">Transport</keyword>
<evidence type="ECO:0008006" key="9">
    <source>
        <dbReference type="Google" id="ProtNLM"/>
    </source>
</evidence>
<dbReference type="PANTHER" id="PTHR21286">
    <property type="entry name" value="NUCLEAR PORE COMPLEX PROTEIN NUP160"/>
    <property type="match status" value="1"/>
</dbReference>
<proteinExistence type="predicted"/>
<organism evidence="7 8">
    <name type="scientific">Hondaea fermentalgiana</name>
    <dbReference type="NCBI Taxonomy" id="2315210"/>
    <lineage>
        <taxon>Eukaryota</taxon>
        <taxon>Sar</taxon>
        <taxon>Stramenopiles</taxon>
        <taxon>Bigyra</taxon>
        <taxon>Labyrinthulomycetes</taxon>
        <taxon>Thraustochytrida</taxon>
        <taxon>Thraustochytriidae</taxon>
        <taxon>Hondaea</taxon>
    </lineage>
</organism>
<evidence type="ECO:0000256" key="4">
    <source>
        <dbReference type="SAM" id="MobiDB-lite"/>
    </source>
</evidence>
<dbReference type="InterPro" id="IPR056535">
    <property type="entry name" value="TPR_NUP160_M"/>
</dbReference>